<dbReference type="AlphaFoldDB" id="A0A219AQH5"/>
<dbReference type="KEGG" id="pchm:VFPPC_18246"/>
<dbReference type="RefSeq" id="XP_022285488.1">
    <property type="nucleotide sequence ID" value="XM_022429889.1"/>
</dbReference>
<protein>
    <submittedName>
        <fullName evidence="2">Uncharacterized protein</fullName>
    </submittedName>
</protein>
<evidence type="ECO:0000313" key="2">
    <source>
        <dbReference type="EMBL" id="OWT43033.1"/>
    </source>
</evidence>
<gene>
    <name evidence="2" type="ORF">VFPPC_18246</name>
</gene>
<dbReference type="EMBL" id="LSBJ02000004">
    <property type="protein sequence ID" value="OWT43033.1"/>
    <property type="molecule type" value="Genomic_DNA"/>
</dbReference>
<feature type="region of interest" description="Disordered" evidence="1">
    <location>
        <begin position="78"/>
        <end position="108"/>
    </location>
</feature>
<reference evidence="2 3" key="1">
    <citation type="journal article" date="2016" name="PLoS Pathog.">
        <title>Biosynthesis of antibiotic leucinostatins in bio-control fungus Purpureocillium lilacinum and their inhibition on phytophthora revealed by genome mining.</title>
        <authorList>
            <person name="Wang G."/>
            <person name="Liu Z."/>
            <person name="Lin R."/>
            <person name="Li E."/>
            <person name="Mao Z."/>
            <person name="Ling J."/>
            <person name="Yang Y."/>
            <person name="Yin W.B."/>
            <person name="Xie B."/>
        </authorList>
    </citation>
    <scope>NUCLEOTIDE SEQUENCE [LARGE SCALE GENOMIC DNA]</scope>
    <source>
        <strain evidence="2">170</strain>
    </source>
</reference>
<dbReference type="Proteomes" id="UP000078397">
    <property type="component" value="Unassembled WGS sequence"/>
</dbReference>
<sequence>MGLLLEWETIKRHLYLVGDISSLSTQGVIEAIQRPPAQLPPSFHEPGRCIMCTQYYITKIYQCGDRYTEDVNFERCGNPSKPNHELKRQSLGTKSEESKCGRYGCRKP</sequence>
<feature type="compositionally biased region" description="Basic and acidic residues" evidence="1">
    <location>
        <begin position="82"/>
        <end position="100"/>
    </location>
</feature>
<organism evidence="2 3">
    <name type="scientific">Pochonia chlamydosporia 170</name>
    <dbReference type="NCBI Taxonomy" id="1380566"/>
    <lineage>
        <taxon>Eukaryota</taxon>
        <taxon>Fungi</taxon>
        <taxon>Dikarya</taxon>
        <taxon>Ascomycota</taxon>
        <taxon>Pezizomycotina</taxon>
        <taxon>Sordariomycetes</taxon>
        <taxon>Hypocreomycetidae</taxon>
        <taxon>Hypocreales</taxon>
        <taxon>Clavicipitaceae</taxon>
        <taxon>Pochonia</taxon>
    </lineage>
</organism>
<name>A0A219AQH5_METCM</name>
<comment type="caution">
    <text evidence="2">The sequence shown here is derived from an EMBL/GenBank/DDBJ whole genome shotgun (WGS) entry which is preliminary data.</text>
</comment>
<dbReference type="OrthoDB" id="5236243at2759"/>
<dbReference type="GeneID" id="33937084"/>
<proteinExistence type="predicted"/>
<keyword evidence="3" id="KW-1185">Reference proteome</keyword>
<evidence type="ECO:0000256" key="1">
    <source>
        <dbReference type="SAM" id="MobiDB-lite"/>
    </source>
</evidence>
<accession>A0A219AQH5</accession>
<evidence type="ECO:0000313" key="3">
    <source>
        <dbReference type="Proteomes" id="UP000078397"/>
    </source>
</evidence>